<proteinExistence type="predicted"/>
<accession>A0A8K0NFK9</accession>
<reference evidence="2" key="1">
    <citation type="journal article" date="2020" name="bioRxiv">
        <title>Whole genome comparisons of ergot fungi reveals the divergence and evolution of species within the genus Claviceps are the result of varying mechanisms driving genome evolution and host range expansion.</title>
        <authorList>
            <person name="Wyka S.A."/>
            <person name="Mondo S.J."/>
            <person name="Liu M."/>
            <person name="Dettman J."/>
            <person name="Nalam V."/>
            <person name="Broders K.D."/>
        </authorList>
    </citation>
    <scope>NUCLEOTIDE SEQUENCE</scope>
    <source>
        <strain evidence="2">CCC 489</strain>
    </source>
</reference>
<organism evidence="2 3">
    <name type="scientific">Claviceps africana</name>
    <dbReference type="NCBI Taxonomy" id="83212"/>
    <lineage>
        <taxon>Eukaryota</taxon>
        <taxon>Fungi</taxon>
        <taxon>Dikarya</taxon>
        <taxon>Ascomycota</taxon>
        <taxon>Pezizomycotina</taxon>
        <taxon>Sordariomycetes</taxon>
        <taxon>Hypocreomycetidae</taxon>
        <taxon>Hypocreales</taxon>
        <taxon>Clavicipitaceae</taxon>
        <taxon>Claviceps</taxon>
    </lineage>
</organism>
<evidence type="ECO:0000313" key="3">
    <source>
        <dbReference type="Proteomes" id="UP000811619"/>
    </source>
</evidence>
<dbReference type="OrthoDB" id="4961287at2759"/>
<comment type="caution">
    <text evidence="2">The sequence shown here is derived from an EMBL/GenBank/DDBJ whole genome shotgun (WGS) entry which is preliminary data.</text>
</comment>
<feature type="region of interest" description="Disordered" evidence="1">
    <location>
        <begin position="1"/>
        <end position="30"/>
    </location>
</feature>
<keyword evidence="3" id="KW-1185">Reference proteome</keyword>
<gene>
    <name evidence="2" type="ORF">E4U42_000351</name>
</gene>
<feature type="non-terminal residue" evidence="2">
    <location>
        <position position="64"/>
    </location>
</feature>
<protein>
    <submittedName>
        <fullName evidence="2">Uncharacterized protein</fullName>
    </submittedName>
</protein>
<sequence>MGGRKTGHTSGSTTPPRAHRQHTPSAEERYAAQVDAQLRYLRSHYQDGRFALFPEAALGRYALE</sequence>
<dbReference type="EMBL" id="SRPY01001078">
    <property type="protein sequence ID" value="KAG5914704.1"/>
    <property type="molecule type" value="Genomic_DNA"/>
</dbReference>
<dbReference type="Proteomes" id="UP000811619">
    <property type="component" value="Unassembled WGS sequence"/>
</dbReference>
<name>A0A8K0NFK9_9HYPO</name>
<evidence type="ECO:0000256" key="1">
    <source>
        <dbReference type="SAM" id="MobiDB-lite"/>
    </source>
</evidence>
<evidence type="ECO:0000313" key="2">
    <source>
        <dbReference type="EMBL" id="KAG5914704.1"/>
    </source>
</evidence>
<dbReference type="AlphaFoldDB" id="A0A8K0NFK9"/>